<organism evidence="4 5">
    <name type="scientific">Oligosphaera ethanolica</name>
    <dbReference type="NCBI Taxonomy" id="760260"/>
    <lineage>
        <taxon>Bacteria</taxon>
        <taxon>Pseudomonadati</taxon>
        <taxon>Lentisphaerota</taxon>
        <taxon>Oligosphaeria</taxon>
        <taxon>Oligosphaerales</taxon>
        <taxon>Oligosphaeraceae</taxon>
        <taxon>Oligosphaera</taxon>
    </lineage>
</organism>
<evidence type="ECO:0000259" key="3">
    <source>
        <dbReference type="Pfam" id="PF03781"/>
    </source>
</evidence>
<keyword evidence="2" id="KW-0812">Transmembrane</keyword>
<comment type="caution">
    <text evidence="4">The sequence shown here is derived from an EMBL/GenBank/DDBJ whole genome shotgun (WGS) entry which is preliminary data.</text>
</comment>
<protein>
    <submittedName>
        <fullName evidence="4">Formylglycine-generating enzyme required for sulfatase activity</fullName>
    </submittedName>
</protein>
<dbReference type="PANTHER" id="PTHR23150:SF19">
    <property type="entry name" value="FORMYLGLYCINE-GENERATING ENZYME"/>
    <property type="match status" value="1"/>
</dbReference>
<dbReference type="SUPFAM" id="SSF56436">
    <property type="entry name" value="C-type lectin-like"/>
    <property type="match status" value="1"/>
</dbReference>
<gene>
    <name evidence="4" type="ORF">J3R75_000041</name>
</gene>
<dbReference type="Gene3D" id="3.90.1580.10">
    <property type="entry name" value="paralog of FGE (formylglycine-generating enzyme)"/>
    <property type="match status" value="1"/>
</dbReference>
<name>A0AAE4AL69_9BACT</name>
<keyword evidence="2" id="KW-0472">Membrane</keyword>
<dbReference type="InterPro" id="IPR016187">
    <property type="entry name" value="CTDL_fold"/>
</dbReference>
<dbReference type="InterPro" id="IPR005532">
    <property type="entry name" value="SUMF_dom"/>
</dbReference>
<sequence length="441" mass="48777">MNKLPEQPDTNTDDLVKKNAREQQQPTPKNDLTPSTTSANTASAAPPAQAGTEASPVGDHSPQDRPASALPENNTIAAPRNAAAGAAGTITATASRPRLSRRRIVIWLIELVVLLAATEHFILKPRLARSRAEKDQAARTAKQEQEVKEVIRPLAERARVLPGLSEVFPAYLAPLTGLADGSKNMRDTQLSVSEQEGLPVEVVNSIGMAFRLVPAGTGLIGSPPDEQGRGSIEMQHVMIFPHHFYMGKYEVTQAQWRQVMGEKNNPSHYFGDSRPVEEVSWYDALRFTNALCEHEGLPLGTYRLPSETEWEYACRAGTSTAYCFGNNPKHLDLWADYADNNYQSTRSVGQRRPNALGLYDMHGNVWEWCLNKYTNYPGDETPEAEYHQWPTIRGGNWHVAAPECRSANRCRLPGASVGNMLGFRIIRTLSTNVTSNENNPH</sequence>
<evidence type="ECO:0000313" key="5">
    <source>
        <dbReference type="Proteomes" id="UP001238163"/>
    </source>
</evidence>
<dbReference type="RefSeq" id="WP_307259092.1">
    <property type="nucleotide sequence ID" value="NZ_JAUSVL010000001.1"/>
</dbReference>
<accession>A0AAE4AL69</accession>
<keyword evidence="2" id="KW-1133">Transmembrane helix</keyword>
<evidence type="ECO:0000256" key="1">
    <source>
        <dbReference type="SAM" id="MobiDB-lite"/>
    </source>
</evidence>
<feature type="compositionally biased region" description="Polar residues" evidence="1">
    <location>
        <begin position="22"/>
        <end position="32"/>
    </location>
</feature>
<dbReference type="InterPro" id="IPR042095">
    <property type="entry name" value="SUMF_sf"/>
</dbReference>
<reference evidence="4" key="1">
    <citation type="submission" date="2023-07" db="EMBL/GenBank/DDBJ databases">
        <title>Genomic Encyclopedia of Type Strains, Phase IV (KMG-IV): sequencing the most valuable type-strain genomes for metagenomic binning, comparative biology and taxonomic classification.</title>
        <authorList>
            <person name="Goeker M."/>
        </authorList>
    </citation>
    <scope>NUCLEOTIDE SEQUENCE</scope>
    <source>
        <strain evidence="4">DSM 24202</strain>
    </source>
</reference>
<evidence type="ECO:0000256" key="2">
    <source>
        <dbReference type="SAM" id="Phobius"/>
    </source>
</evidence>
<evidence type="ECO:0000313" key="4">
    <source>
        <dbReference type="EMBL" id="MDQ0287934.1"/>
    </source>
</evidence>
<dbReference type="InterPro" id="IPR051043">
    <property type="entry name" value="Sulfatase_Mod_Factor_Kinase"/>
</dbReference>
<dbReference type="EMBL" id="JAUSVL010000001">
    <property type="protein sequence ID" value="MDQ0287934.1"/>
    <property type="molecule type" value="Genomic_DNA"/>
</dbReference>
<proteinExistence type="predicted"/>
<dbReference type="AlphaFoldDB" id="A0AAE4AL69"/>
<dbReference type="PANTHER" id="PTHR23150">
    <property type="entry name" value="SULFATASE MODIFYING FACTOR 1, 2"/>
    <property type="match status" value="1"/>
</dbReference>
<feature type="region of interest" description="Disordered" evidence="1">
    <location>
        <begin position="1"/>
        <end position="71"/>
    </location>
</feature>
<dbReference type="Pfam" id="PF03781">
    <property type="entry name" value="FGE-sulfatase"/>
    <property type="match status" value="1"/>
</dbReference>
<feature type="compositionally biased region" description="Low complexity" evidence="1">
    <location>
        <begin position="33"/>
        <end position="55"/>
    </location>
</feature>
<dbReference type="Proteomes" id="UP001238163">
    <property type="component" value="Unassembled WGS sequence"/>
</dbReference>
<dbReference type="GO" id="GO:0120147">
    <property type="term" value="F:formylglycine-generating oxidase activity"/>
    <property type="evidence" value="ECO:0007669"/>
    <property type="project" value="TreeGrafter"/>
</dbReference>
<feature type="transmembrane region" description="Helical" evidence="2">
    <location>
        <begin position="104"/>
        <end position="123"/>
    </location>
</feature>
<feature type="domain" description="Sulfatase-modifying factor enzyme-like" evidence="3">
    <location>
        <begin position="212"/>
        <end position="427"/>
    </location>
</feature>
<keyword evidence="5" id="KW-1185">Reference proteome</keyword>